<keyword evidence="7" id="KW-1133">Transmembrane helix</keyword>
<keyword evidence="11" id="KW-1185">Reference proteome</keyword>
<evidence type="ECO:0000256" key="3">
    <source>
        <dbReference type="ARBA" id="ARBA00022801"/>
    </source>
</evidence>
<protein>
    <submittedName>
        <fullName evidence="10">M48 family metallopeptidase</fullName>
    </submittedName>
</protein>
<keyword evidence="3 6" id="KW-0378">Hydrolase</keyword>
<feature type="transmembrane region" description="Helical" evidence="7">
    <location>
        <begin position="99"/>
        <end position="119"/>
    </location>
</feature>
<gene>
    <name evidence="10" type="ORF">PJU73_07445</name>
</gene>
<evidence type="ECO:0000256" key="7">
    <source>
        <dbReference type="SAM" id="Phobius"/>
    </source>
</evidence>
<dbReference type="InterPro" id="IPR001915">
    <property type="entry name" value="Peptidase_M48"/>
</dbReference>
<dbReference type="EMBL" id="CP116766">
    <property type="protein sequence ID" value="WCL71170.1"/>
    <property type="molecule type" value="Genomic_DNA"/>
</dbReference>
<feature type="domain" description="DUF7092" evidence="9">
    <location>
        <begin position="5"/>
        <end position="79"/>
    </location>
</feature>
<comment type="cofactor">
    <cofactor evidence="6">
        <name>Zn(2+)</name>
        <dbReference type="ChEBI" id="CHEBI:29105"/>
    </cofactor>
    <text evidence="6">Binds 1 zinc ion per subunit.</text>
</comment>
<evidence type="ECO:0000313" key="11">
    <source>
        <dbReference type="Proteomes" id="UP001221268"/>
    </source>
</evidence>
<keyword evidence="7" id="KW-0812">Transmembrane</keyword>
<proteinExistence type="inferred from homology"/>
<organism evidence="10 11">
    <name type="scientific">Neisseria lisongii</name>
    <dbReference type="NCBI Taxonomy" id="2912188"/>
    <lineage>
        <taxon>Bacteria</taxon>
        <taxon>Pseudomonadati</taxon>
        <taxon>Pseudomonadota</taxon>
        <taxon>Betaproteobacteria</taxon>
        <taxon>Neisseriales</taxon>
        <taxon>Neisseriaceae</taxon>
        <taxon>Neisseria</taxon>
    </lineage>
</organism>
<dbReference type="PANTHER" id="PTHR22726">
    <property type="entry name" value="METALLOENDOPEPTIDASE OMA1"/>
    <property type="match status" value="1"/>
</dbReference>
<keyword evidence="4 6" id="KW-0862">Zinc</keyword>
<dbReference type="Pfam" id="PF01435">
    <property type="entry name" value="Peptidase_M48"/>
    <property type="match status" value="1"/>
</dbReference>
<dbReference type="CDD" id="cd07332">
    <property type="entry name" value="M48C_Oma1_like"/>
    <property type="match status" value="1"/>
</dbReference>
<dbReference type="RefSeq" id="WP_237091798.1">
    <property type="nucleotide sequence ID" value="NZ_CP116766.1"/>
</dbReference>
<evidence type="ECO:0000256" key="2">
    <source>
        <dbReference type="ARBA" id="ARBA00022723"/>
    </source>
</evidence>
<dbReference type="InterPro" id="IPR051156">
    <property type="entry name" value="Mito/Outer_Membr_Metalloprot"/>
</dbReference>
<evidence type="ECO:0000259" key="9">
    <source>
        <dbReference type="Pfam" id="PF23368"/>
    </source>
</evidence>
<keyword evidence="7" id="KW-0472">Membrane</keyword>
<dbReference type="Pfam" id="PF23368">
    <property type="entry name" value="DUF7092"/>
    <property type="match status" value="1"/>
</dbReference>
<dbReference type="InterPro" id="IPR055518">
    <property type="entry name" value="DUF7092"/>
</dbReference>
<evidence type="ECO:0000256" key="1">
    <source>
        <dbReference type="ARBA" id="ARBA00022670"/>
    </source>
</evidence>
<accession>A0ABY7RJC1</accession>
<dbReference type="Gene3D" id="3.30.2010.10">
    <property type="entry name" value="Metalloproteases ('zincins'), catalytic domain"/>
    <property type="match status" value="1"/>
</dbReference>
<feature type="domain" description="Peptidase M48" evidence="8">
    <location>
        <begin position="190"/>
        <end position="332"/>
    </location>
</feature>
<keyword evidence="5 6" id="KW-0482">Metalloprotease</keyword>
<keyword evidence="2" id="KW-0479">Metal-binding</keyword>
<evidence type="ECO:0000259" key="8">
    <source>
        <dbReference type="Pfam" id="PF01435"/>
    </source>
</evidence>
<evidence type="ECO:0000256" key="6">
    <source>
        <dbReference type="RuleBase" id="RU003983"/>
    </source>
</evidence>
<name>A0ABY7RJC1_9NEIS</name>
<comment type="similarity">
    <text evidence="6">Belongs to the peptidase M48 family.</text>
</comment>
<keyword evidence="1 6" id="KW-0645">Protease</keyword>
<reference evidence="10 11" key="1">
    <citation type="submission" date="2023-01" db="EMBL/GenBank/DDBJ databases">
        <authorList>
            <person name="Yang C."/>
        </authorList>
    </citation>
    <scope>NUCLEOTIDE SEQUENCE [LARGE SCALE GENOMIC DNA]</scope>
    <source>
        <strain evidence="10 11">ZJ106</strain>
    </source>
</reference>
<evidence type="ECO:0000313" key="10">
    <source>
        <dbReference type="EMBL" id="WCL71170.1"/>
    </source>
</evidence>
<evidence type="ECO:0000256" key="4">
    <source>
        <dbReference type="ARBA" id="ARBA00022833"/>
    </source>
</evidence>
<evidence type="ECO:0000256" key="5">
    <source>
        <dbReference type="ARBA" id="ARBA00023049"/>
    </source>
</evidence>
<dbReference type="Proteomes" id="UP001221268">
    <property type="component" value="Chromosome"/>
</dbReference>
<dbReference type="PANTHER" id="PTHR22726:SF1">
    <property type="entry name" value="METALLOENDOPEPTIDASE OMA1, MITOCHONDRIAL"/>
    <property type="match status" value="1"/>
</dbReference>
<sequence length="334" mass="37377">MKPTASVRYYDGKTNTPHAAEIYLNEAGCLCVKLNNGKEILYDLAQTEYIAAVGNIPPALELTDDGRIEFEQGQPPAWLPLKRRQMFARIQHLEKSWKWIGISIIAVICFSISLFVWGIPAAARYTAEHLPPEIMRHAGEQAEQALVELTQPSRLKTQRQEQIKALYYQTLKPDHPAKLIFRQGGDFFGANAAAIPNNTIIITDELINLTQHDHEILAVLAHEQGHLIHRHSLQQALQGVGISIFLSALTGDVSDLLTTLPTALVSAQYSQAFELEADHHAVAELKRLGIPPERLATFLNRLETEHRHNDDALSPLLSTHPITSERVKQIRQAK</sequence>